<evidence type="ECO:0000256" key="5">
    <source>
        <dbReference type="ARBA" id="ARBA00023163"/>
    </source>
</evidence>
<dbReference type="RefSeq" id="WP_104371414.1">
    <property type="nucleotide sequence ID" value="NZ_BFAV01000071.1"/>
</dbReference>
<feature type="domain" description="RNA polymerase sigma-70 region 2" evidence="7">
    <location>
        <begin position="28"/>
        <end position="92"/>
    </location>
</feature>
<keyword evidence="10" id="KW-1185">Reference proteome</keyword>
<name>A0A2L2X9Y4_9FIRM</name>
<dbReference type="GO" id="GO:0006352">
    <property type="term" value="P:DNA-templated transcription initiation"/>
    <property type="evidence" value="ECO:0007669"/>
    <property type="project" value="InterPro"/>
</dbReference>
<protein>
    <recommendedName>
        <fullName evidence="6">RNA polymerase sigma factor</fullName>
    </recommendedName>
</protein>
<gene>
    <name evidence="9" type="ORF">DCCM_2055</name>
</gene>
<dbReference type="InterPro" id="IPR013324">
    <property type="entry name" value="RNA_pol_sigma_r3/r4-like"/>
</dbReference>
<sequence>MRVVICLEQYKQITNETPDTISDWEEIVRNNQQNIYNLAYYLSGSPNEADDITQETFLKAFENLQGFRGESSLRTWLSRIATNIYLGKKRKQCKHQSISLGEMTVPDCSGNPERIVIRREMQWCIMHILKHHLPSRDYQVVLVLRDLHGLSYEEIASILSLPVTTVKSRLFRARRAYRDHLVKSGCVGLVKDYTCYCQGGYEL</sequence>
<keyword evidence="2 6" id="KW-0805">Transcription regulation</keyword>
<dbReference type="InterPro" id="IPR000838">
    <property type="entry name" value="RNA_pol_sigma70_ECF_CS"/>
</dbReference>
<reference evidence="10" key="1">
    <citation type="submission" date="2018-02" db="EMBL/GenBank/DDBJ databases">
        <title>Genome sequence of Desulfocucumis palustris strain NAW-5.</title>
        <authorList>
            <person name="Watanabe M."/>
            <person name="Kojima H."/>
            <person name="Fukui M."/>
        </authorList>
    </citation>
    <scope>NUCLEOTIDE SEQUENCE [LARGE SCALE GENOMIC DNA]</scope>
    <source>
        <strain evidence="10">NAW-5</strain>
    </source>
</reference>
<dbReference type="PROSITE" id="PS01063">
    <property type="entry name" value="SIGMA70_ECF"/>
    <property type="match status" value="1"/>
</dbReference>
<dbReference type="Gene3D" id="1.10.1740.10">
    <property type="match status" value="1"/>
</dbReference>
<dbReference type="InterPro" id="IPR007627">
    <property type="entry name" value="RNA_pol_sigma70_r2"/>
</dbReference>
<evidence type="ECO:0000256" key="2">
    <source>
        <dbReference type="ARBA" id="ARBA00023015"/>
    </source>
</evidence>
<dbReference type="AlphaFoldDB" id="A0A2L2X9Y4"/>
<dbReference type="InterPro" id="IPR014284">
    <property type="entry name" value="RNA_pol_sigma-70_dom"/>
</dbReference>
<dbReference type="CDD" id="cd06171">
    <property type="entry name" value="Sigma70_r4"/>
    <property type="match status" value="1"/>
</dbReference>
<evidence type="ECO:0000313" key="10">
    <source>
        <dbReference type="Proteomes" id="UP000239549"/>
    </source>
</evidence>
<evidence type="ECO:0000259" key="7">
    <source>
        <dbReference type="Pfam" id="PF04542"/>
    </source>
</evidence>
<dbReference type="InterPro" id="IPR013325">
    <property type="entry name" value="RNA_pol_sigma_r2"/>
</dbReference>
<evidence type="ECO:0000256" key="3">
    <source>
        <dbReference type="ARBA" id="ARBA00023082"/>
    </source>
</evidence>
<evidence type="ECO:0000256" key="4">
    <source>
        <dbReference type="ARBA" id="ARBA00023125"/>
    </source>
</evidence>
<proteinExistence type="inferred from homology"/>
<feature type="domain" description="RNA polymerase sigma factor 70 region 4 type 2" evidence="8">
    <location>
        <begin position="136"/>
        <end position="175"/>
    </location>
</feature>
<evidence type="ECO:0000256" key="6">
    <source>
        <dbReference type="RuleBase" id="RU000716"/>
    </source>
</evidence>
<keyword evidence="4 6" id="KW-0238">DNA-binding</keyword>
<keyword evidence="5 6" id="KW-0804">Transcription</keyword>
<dbReference type="OrthoDB" id="9784984at2"/>
<dbReference type="InterPro" id="IPR013249">
    <property type="entry name" value="RNA_pol_sigma70_r4_t2"/>
</dbReference>
<evidence type="ECO:0000313" key="9">
    <source>
        <dbReference type="EMBL" id="GBF32958.1"/>
    </source>
</evidence>
<dbReference type="PANTHER" id="PTHR43133:SF51">
    <property type="entry name" value="RNA POLYMERASE SIGMA FACTOR"/>
    <property type="match status" value="1"/>
</dbReference>
<comment type="caution">
    <text evidence="9">The sequence shown here is derived from an EMBL/GenBank/DDBJ whole genome shotgun (WGS) entry which is preliminary data.</text>
</comment>
<dbReference type="InterPro" id="IPR039425">
    <property type="entry name" value="RNA_pol_sigma-70-like"/>
</dbReference>
<organism evidence="9 10">
    <name type="scientific">Desulfocucumis palustris</name>
    <dbReference type="NCBI Taxonomy" id="1898651"/>
    <lineage>
        <taxon>Bacteria</taxon>
        <taxon>Bacillati</taxon>
        <taxon>Bacillota</taxon>
        <taxon>Clostridia</taxon>
        <taxon>Eubacteriales</taxon>
        <taxon>Desulfocucumaceae</taxon>
        <taxon>Desulfocucumis</taxon>
    </lineage>
</organism>
<dbReference type="GO" id="GO:0003677">
    <property type="term" value="F:DNA binding"/>
    <property type="evidence" value="ECO:0007669"/>
    <property type="project" value="UniProtKB-KW"/>
</dbReference>
<dbReference type="Proteomes" id="UP000239549">
    <property type="component" value="Unassembled WGS sequence"/>
</dbReference>
<dbReference type="GO" id="GO:0016987">
    <property type="term" value="F:sigma factor activity"/>
    <property type="evidence" value="ECO:0007669"/>
    <property type="project" value="UniProtKB-KW"/>
</dbReference>
<dbReference type="EMBL" id="BFAV01000071">
    <property type="protein sequence ID" value="GBF32958.1"/>
    <property type="molecule type" value="Genomic_DNA"/>
</dbReference>
<dbReference type="GO" id="GO:0006950">
    <property type="term" value="P:response to stress"/>
    <property type="evidence" value="ECO:0007669"/>
    <property type="project" value="UniProtKB-ARBA"/>
</dbReference>
<keyword evidence="3 6" id="KW-0731">Sigma factor</keyword>
<dbReference type="Pfam" id="PF08281">
    <property type="entry name" value="Sigma70_r4_2"/>
    <property type="match status" value="1"/>
</dbReference>
<dbReference type="NCBIfam" id="TIGR02937">
    <property type="entry name" value="sigma70-ECF"/>
    <property type="match status" value="1"/>
</dbReference>
<dbReference type="SUPFAM" id="SSF88946">
    <property type="entry name" value="Sigma2 domain of RNA polymerase sigma factors"/>
    <property type="match status" value="1"/>
</dbReference>
<dbReference type="InterPro" id="IPR036388">
    <property type="entry name" value="WH-like_DNA-bd_sf"/>
</dbReference>
<accession>A0A2L2X9Y4</accession>
<comment type="similarity">
    <text evidence="1 6">Belongs to the sigma-70 factor family. ECF subfamily.</text>
</comment>
<evidence type="ECO:0000259" key="8">
    <source>
        <dbReference type="Pfam" id="PF08281"/>
    </source>
</evidence>
<dbReference type="Gene3D" id="1.10.10.10">
    <property type="entry name" value="Winged helix-like DNA-binding domain superfamily/Winged helix DNA-binding domain"/>
    <property type="match status" value="1"/>
</dbReference>
<evidence type="ECO:0000256" key="1">
    <source>
        <dbReference type="ARBA" id="ARBA00010641"/>
    </source>
</evidence>
<dbReference type="SUPFAM" id="SSF88659">
    <property type="entry name" value="Sigma3 and sigma4 domains of RNA polymerase sigma factors"/>
    <property type="match status" value="1"/>
</dbReference>
<dbReference type="PANTHER" id="PTHR43133">
    <property type="entry name" value="RNA POLYMERASE ECF-TYPE SIGMA FACTO"/>
    <property type="match status" value="1"/>
</dbReference>
<dbReference type="Pfam" id="PF04542">
    <property type="entry name" value="Sigma70_r2"/>
    <property type="match status" value="1"/>
</dbReference>